<evidence type="ECO:0000313" key="2">
    <source>
        <dbReference type="Proteomes" id="UP000094795"/>
    </source>
</evidence>
<reference evidence="1 2" key="1">
    <citation type="submission" date="2015-12" db="EMBL/GenBank/DDBJ databases">
        <authorList>
            <person name="Shamseldin A."/>
            <person name="Moawad H."/>
            <person name="Abd El-Rahim W.M."/>
            <person name="Sadowsky M.J."/>
        </authorList>
    </citation>
    <scope>NUCLEOTIDE SEQUENCE [LARGE SCALE GENOMIC DNA]</scope>
    <source>
        <strain evidence="1 2">JC234</strain>
    </source>
</reference>
<gene>
    <name evidence="1" type="ORF">AWJ14_00745</name>
</gene>
<dbReference type="Proteomes" id="UP000094795">
    <property type="component" value="Unassembled WGS sequence"/>
</dbReference>
<proteinExistence type="predicted"/>
<name>A0A1C1YVM4_9HYPH</name>
<dbReference type="RefSeq" id="WP_066179039.1">
    <property type="nucleotide sequence ID" value="NZ_LQZT01000015.1"/>
</dbReference>
<evidence type="ECO:0000313" key="1">
    <source>
        <dbReference type="EMBL" id="OCW57410.1"/>
    </source>
</evidence>
<comment type="caution">
    <text evidence="1">The sequence shown here is derived from an EMBL/GenBank/DDBJ whole genome shotgun (WGS) entry which is preliminary data.</text>
</comment>
<keyword evidence="2" id="KW-1185">Reference proteome</keyword>
<accession>A0A1C1YVM4</accession>
<dbReference type="EMBL" id="LQZT01000015">
    <property type="protein sequence ID" value="OCW57410.1"/>
    <property type="molecule type" value="Genomic_DNA"/>
</dbReference>
<dbReference type="AlphaFoldDB" id="A0A1C1YVM4"/>
<sequence>MVAIVVFLFLSGRSIATSMGVLRPGTLGPAPVRAGTKWKAAGDGFLDRDAKPKAAEKSWRRTLLETSEA</sequence>
<organism evidence="1 2">
    <name type="scientific">Hoeflea olei</name>
    <dbReference type="NCBI Taxonomy" id="1480615"/>
    <lineage>
        <taxon>Bacteria</taxon>
        <taxon>Pseudomonadati</taxon>
        <taxon>Pseudomonadota</taxon>
        <taxon>Alphaproteobacteria</taxon>
        <taxon>Hyphomicrobiales</taxon>
        <taxon>Rhizobiaceae</taxon>
        <taxon>Hoeflea</taxon>
    </lineage>
</organism>
<protein>
    <submittedName>
        <fullName evidence="1">Uncharacterized protein</fullName>
    </submittedName>
</protein>
<dbReference type="OrthoDB" id="9834464at2"/>